<sequence length="161" mass="18814">IFHHCCLKKPIVKCDLIGLNKFNLVTNVLESVQWPLLKFLRLLGDNINQWIQLLAKIDMPHLKTLQIWGTKLVQQDLSHVSVLCVERLISMRSLSEQHFKDVLLQDQHDWVHIVDKMHPSMLDGFGLEGSSYEQFMATPDAVDLKHLRKTEWVVQLFYSQK</sequence>
<dbReference type="EMBL" id="JAAAUY010001707">
    <property type="protein sequence ID" value="KAF9320248.1"/>
    <property type="molecule type" value="Genomic_DNA"/>
</dbReference>
<feature type="non-terminal residue" evidence="1">
    <location>
        <position position="1"/>
    </location>
</feature>
<accession>A0A9P5S925</accession>
<comment type="caution">
    <text evidence="1">The sequence shown here is derived from an EMBL/GenBank/DDBJ whole genome shotgun (WGS) entry which is preliminary data.</text>
</comment>
<organism evidence="1 2">
    <name type="scientific">Podila minutissima</name>
    <dbReference type="NCBI Taxonomy" id="64525"/>
    <lineage>
        <taxon>Eukaryota</taxon>
        <taxon>Fungi</taxon>
        <taxon>Fungi incertae sedis</taxon>
        <taxon>Mucoromycota</taxon>
        <taxon>Mortierellomycotina</taxon>
        <taxon>Mortierellomycetes</taxon>
        <taxon>Mortierellales</taxon>
        <taxon>Mortierellaceae</taxon>
        <taxon>Podila</taxon>
    </lineage>
</organism>
<name>A0A9P5S925_9FUNG</name>
<keyword evidence="2" id="KW-1185">Reference proteome</keyword>
<evidence type="ECO:0000313" key="2">
    <source>
        <dbReference type="Proteomes" id="UP000696485"/>
    </source>
</evidence>
<protein>
    <submittedName>
        <fullName evidence="1">Uncharacterized protein</fullName>
    </submittedName>
</protein>
<reference evidence="1" key="1">
    <citation type="journal article" date="2020" name="Fungal Divers.">
        <title>Resolving the Mortierellaceae phylogeny through synthesis of multi-gene phylogenetics and phylogenomics.</title>
        <authorList>
            <person name="Vandepol N."/>
            <person name="Liber J."/>
            <person name="Desiro A."/>
            <person name="Na H."/>
            <person name="Kennedy M."/>
            <person name="Barry K."/>
            <person name="Grigoriev I.V."/>
            <person name="Miller A.N."/>
            <person name="O'Donnell K."/>
            <person name="Stajich J.E."/>
            <person name="Bonito G."/>
        </authorList>
    </citation>
    <scope>NUCLEOTIDE SEQUENCE</scope>
    <source>
        <strain evidence="1">NVP1</strain>
    </source>
</reference>
<proteinExistence type="predicted"/>
<evidence type="ECO:0000313" key="1">
    <source>
        <dbReference type="EMBL" id="KAF9320248.1"/>
    </source>
</evidence>
<gene>
    <name evidence="1" type="ORF">BG006_002839</name>
</gene>
<dbReference type="AlphaFoldDB" id="A0A9P5S925"/>
<dbReference type="Proteomes" id="UP000696485">
    <property type="component" value="Unassembled WGS sequence"/>
</dbReference>